<keyword evidence="1" id="KW-0808">Transferase</keyword>
<proteinExistence type="predicted"/>
<dbReference type="InterPro" id="IPR041698">
    <property type="entry name" value="Methyltransf_25"/>
</dbReference>
<dbReference type="Pfam" id="PF13649">
    <property type="entry name" value="Methyltransf_25"/>
    <property type="match status" value="1"/>
</dbReference>
<evidence type="ECO:0000259" key="2">
    <source>
        <dbReference type="Pfam" id="PF13649"/>
    </source>
</evidence>
<reference evidence="3" key="1">
    <citation type="submission" date="2019-07" db="EMBL/GenBank/DDBJ databases">
        <title>Whole genome shotgun sequence of Lactobacillus kefiri NBRC 15888.</title>
        <authorList>
            <person name="Hosoyama A."/>
            <person name="Uohara A."/>
            <person name="Ohji S."/>
            <person name="Ichikawa N."/>
        </authorList>
    </citation>
    <scope>NUCLEOTIDE SEQUENCE [LARGE SCALE GENOMIC DNA]</scope>
    <source>
        <strain evidence="3">NBRC 15888</strain>
    </source>
</reference>
<dbReference type="GO" id="GO:0008168">
    <property type="term" value="F:methyltransferase activity"/>
    <property type="evidence" value="ECO:0007669"/>
    <property type="project" value="UniProtKB-KW"/>
</dbReference>
<dbReference type="InterPro" id="IPR029063">
    <property type="entry name" value="SAM-dependent_MTases_sf"/>
</dbReference>
<dbReference type="Gene3D" id="2.20.25.110">
    <property type="entry name" value="S-adenosyl-L-methionine-dependent methyltransferases"/>
    <property type="match status" value="1"/>
</dbReference>
<keyword evidence="3" id="KW-0489">Methyltransferase</keyword>
<dbReference type="RefSeq" id="WP_054768961.1">
    <property type="nucleotide sequence ID" value="NZ_BJVK01000006.1"/>
</dbReference>
<feature type="domain" description="Methyltransferase" evidence="2">
    <location>
        <begin position="42"/>
        <end position="137"/>
    </location>
</feature>
<keyword evidence="4" id="KW-1185">Reference proteome</keyword>
<organism evidence="3 4">
    <name type="scientific">Lentilactobacillus kefiri</name>
    <name type="common">Lactobacillus kefiri</name>
    <dbReference type="NCBI Taxonomy" id="33962"/>
    <lineage>
        <taxon>Bacteria</taxon>
        <taxon>Bacillati</taxon>
        <taxon>Bacillota</taxon>
        <taxon>Bacilli</taxon>
        <taxon>Lactobacillales</taxon>
        <taxon>Lactobacillaceae</taxon>
        <taxon>Lentilactobacillus</taxon>
    </lineage>
</organism>
<name>A0A511DVZ4_LENKE</name>
<comment type="caution">
    <text evidence="3">The sequence shown here is derived from an EMBL/GenBank/DDBJ whole genome shotgun (WGS) entry which is preliminary data.</text>
</comment>
<dbReference type="STRING" id="1423764.FC95_GL000596"/>
<evidence type="ECO:0000313" key="4">
    <source>
        <dbReference type="Proteomes" id="UP000321893"/>
    </source>
</evidence>
<dbReference type="EMBL" id="BJVK01000006">
    <property type="protein sequence ID" value="GEL27954.1"/>
    <property type="molecule type" value="Genomic_DNA"/>
</dbReference>
<dbReference type="Proteomes" id="UP000321893">
    <property type="component" value="Unassembled WGS sequence"/>
</dbReference>
<dbReference type="PANTHER" id="PTHR43861">
    <property type="entry name" value="TRANS-ACONITATE 2-METHYLTRANSFERASE-RELATED"/>
    <property type="match status" value="1"/>
</dbReference>
<dbReference type="OrthoDB" id="9811589at2"/>
<evidence type="ECO:0000256" key="1">
    <source>
        <dbReference type="ARBA" id="ARBA00022679"/>
    </source>
</evidence>
<dbReference type="Gene3D" id="3.40.50.150">
    <property type="entry name" value="Vaccinia Virus protein VP39"/>
    <property type="match status" value="1"/>
</dbReference>
<evidence type="ECO:0000313" key="3">
    <source>
        <dbReference type="EMBL" id="GEL27954.1"/>
    </source>
</evidence>
<dbReference type="GO" id="GO:0032259">
    <property type="term" value="P:methylation"/>
    <property type="evidence" value="ECO:0007669"/>
    <property type="project" value="UniProtKB-KW"/>
</dbReference>
<gene>
    <name evidence="3" type="ORF">LKE01_07740</name>
</gene>
<accession>A0A511DVZ4</accession>
<protein>
    <submittedName>
        <fullName evidence="3">Methyltransferase</fullName>
    </submittedName>
</protein>
<dbReference type="SUPFAM" id="SSF53335">
    <property type="entry name" value="S-adenosyl-L-methionine-dependent methyltransferases"/>
    <property type="match status" value="1"/>
</dbReference>
<dbReference type="CDD" id="cd02440">
    <property type="entry name" value="AdoMet_MTases"/>
    <property type="match status" value="1"/>
</dbReference>
<sequence length="254" mass="29649">MIYTEFAKFYDDLFDATLYDRWAKFVARYAASTGKENSDIKILDLACGTGRLAIKLAQMGFQVSGADLSEDMLTIAEQRSRDAKVDVPFIQTDMRSLDGLDQYDIITCFDDSLNYLIKSDDLLAAYQAVFDHLKPKGQFLFDMITPHQVQDVYPGYMYNYRSEDAAFMWTSYKGDFAPISVEHELNFFQYNEDKDAYDAYNEIHRERAYTYDEIDQLLTKAGYRSELEFTDFGDNPFTEITKRWFFVTNKPIER</sequence>
<dbReference type="AlphaFoldDB" id="A0A511DVZ4"/>